<keyword evidence="3" id="KW-1185">Reference proteome</keyword>
<feature type="domain" description="AMP-dependent synthetase/ligase" evidence="1">
    <location>
        <begin position="145"/>
        <end position="243"/>
    </location>
</feature>
<dbReference type="PANTHER" id="PTHR43272">
    <property type="entry name" value="LONG-CHAIN-FATTY-ACID--COA LIGASE"/>
    <property type="match status" value="1"/>
</dbReference>
<dbReference type="AlphaFoldDB" id="A0A9P8CDN8"/>
<accession>A0A9P8CDN8</accession>
<organism evidence="2 3">
    <name type="scientific">Calycina marina</name>
    <dbReference type="NCBI Taxonomy" id="1763456"/>
    <lineage>
        <taxon>Eukaryota</taxon>
        <taxon>Fungi</taxon>
        <taxon>Dikarya</taxon>
        <taxon>Ascomycota</taxon>
        <taxon>Pezizomycotina</taxon>
        <taxon>Leotiomycetes</taxon>
        <taxon>Helotiales</taxon>
        <taxon>Pezizellaceae</taxon>
        <taxon>Calycina</taxon>
    </lineage>
</organism>
<protein>
    <recommendedName>
        <fullName evidence="1">AMP-dependent synthetase/ligase domain-containing protein</fullName>
    </recommendedName>
</protein>
<evidence type="ECO:0000313" key="2">
    <source>
        <dbReference type="EMBL" id="KAG9242937.1"/>
    </source>
</evidence>
<dbReference type="GO" id="GO:0016020">
    <property type="term" value="C:membrane"/>
    <property type="evidence" value="ECO:0007669"/>
    <property type="project" value="TreeGrafter"/>
</dbReference>
<dbReference type="GO" id="GO:0004467">
    <property type="term" value="F:long-chain fatty acid-CoA ligase activity"/>
    <property type="evidence" value="ECO:0007669"/>
    <property type="project" value="TreeGrafter"/>
</dbReference>
<dbReference type="PANTHER" id="PTHR43272:SF11">
    <property type="entry name" value="AMP-DEPENDENT SYNTHETASE_LIGASE DOMAIN-CONTAINING PROTEIN"/>
    <property type="match status" value="1"/>
</dbReference>
<dbReference type="Gene3D" id="3.40.50.12780">
    <property type="entry name" value="N-terminal domain of ligase-like"/>
    <property type="match status" value="1"/>
</dbReference>
<dbReference type="OrthoDB" id="4138492at2759"/>
<dbReference type="EMBL" id="MU254021">
    <property type="protein sequence ID" value="KAG9242937.1"/>
    <property type="molecule type" value="Genomic_DNA"/>
</dbReference>
<sequence>MGASDNFLAKLDQTVTDVIGQWDIYTTLILLACVTLFAYNVLTSRDPDAHPMLLARQAQASLVRQSGESAVFRSHSAPHGIPLNSGLNVKDPGDSKWARGRDGDLRDVWHTARFGRVDRDGKETGEVGKLLTVLGSEKVIEHNHSEITRDINLIGQHIKQNGGSRVAIYLPNSVEFLTTLFACAYYDLTAILVQYNPSQTIEELASFLKKSNADTVVAAVGSFPFDAMIKKHSALKQLIWVVEEGSKHLDWNEVPRGTGGPVNVLTWQDVLQELLEVAVTELPATDRSTELKKVLAFWPSGELVEYTQQNLIAGIASQLTSIPTIQRITPADLFLPVDSLTTIHPLVLTLAALYSNASVALNSTAFGSPNLTLATQGIAPTIVVVSPAILLNTHLETVDKLNSSLYRAVHWFQTRSMVQQGVMPLSSIFSRFYDSKRPTIGTMPGKLRLVYTSAQVGEEKAPLSAEVLSDLRIFLGARTIYALTAPKVAGPVTQTSLYDYRVGDGSEKYSHFGAPVTSVEILLKDSGKLKTTDTESAGEIVARGPAVVGGEAALGITGKMNIDHTLGLL</sequence>
<reference evidence="2" key="1">
    <citation type="journal article" date="2021" name="IMA Fungus">
        <title>Genomic characterization of three marine fungi, including Emericellopsis atlantica sp. nov. with signatures of a generalist lifestyle and marine biomass degradation.</title>
        <authorList>
            <person name="Hagestad O.C."/>
            <person name="Hou L."/>
            <person name="Andersen J.H."/>
            <person name="Hansen E.H."/>
            <person name="Altermark B."/>
            <person name="Li C."/>
            <person name="Kuhnert E."/>
            <person name="Cox R.J."/>
            <person name="Crous P.W."/>
            <person name="Spatafora J.W."/>
            <person name="Lail K."/>
            <person name="Amirebrahimi M."/>
            <person name="Lipzen A."/>
            <person name="Pangilinan J."/>
            <person name="Andreopoulos W."/>
            <person name="Hayes R.D."/>
            <person name="Ng V."/>
            <person name="Grigoriev I.V."/>
            <person name="Jackson S.A."/>
            <person name="Sutton T.D.S."/>
            <person name="Dobson A.D.W."/>
            <person name="Rama T."/>
        </authorList>
    </citation>
    <scope>NUCLEOTIDE SEQUENCE</scope>
    <source>
        <strain evidence="2">TRa3180A</strain>
    </source>
</reference>
<dbReference type="Pfam" id="PF00501">
    <property type="entry name" value="AMP-binding"/>
    <property type="match status" value="1"/>
</dbReference>
<dbReference type="InterPro" id="IPR042099">
    <property type="entry name" value="ANL_N_sf"/>
</dbReference>
<dbReference type="Proteomes" id="UP000887226">
    <property type="component" value="Unassembled WGS sequence"/>
</dbReference>
<dbReference type="GO" id="GO:0005783">
    <property type="term" value="C:endoplasmic reticulum"/>
    <property type="evidence" value="ECO:0007669"/>
    <property type="project" value="TreeGrafter"/>
</dbReference>
<comment type="caution">
    <text evidence="2">The sequence shown here is derived from an EMBL/GenBank/DDBJ whole genome shotgun (WGS) entry which is preliminary data.</text>
</comment>
<dbReference type="InterPro" id="IPR000873">
    <property type="entry name" value="AMP-dep_synth/lig_dom"/>
</dbReference>
<evidence type="ECO:0000313" key="3">
    <source>
        <dbReference type="Proteomes" id="UP000887226"/>
    </source>
</evidence>
<gene>
    <name evidence="2" type="ORF">BJ878DRAFT_424835</name>
</gene>
<evidence type="ECO:0000259" key="1">
    <source>
        <dbReference type="Pfam" id="PF00501"/>
    </source>
</evidence>
<proteinExistence type="predicted"/>
<name>A0A9P8CDN8_9HELO</name>
<dbReference type="SUPFAM" id="SSF56801">
    <property type="entry name" value="Acetyl-CoA synthetase-like"/>
    <property type="match status" value="1"/>
</dbReference>